<dbReference type="OrthoDB" id="9807902at2"/>
<organism evidence="1 2">
    <name type="scientific">Alkalilimnicola ehrlichii</name>
    <dbReference type="NCBI Taxonomy" id="351052"/>
    <lineage>
        <taxon>Bacteria</taxon>
        <taxon>Pseudomonadati</taxon>
        <taxon>Pseudomonadota</taxon>
        <taxon>Gammaproteobacteria</taxon>
        <taxon>Chromatiales</taxon>
        <taxon>Ectothiorhodospiraceae</taxon>
        <taxon>Alkalilimnicola</taxon>
    </lineage>
</organism>
<dbReference type="Pfam" id="PF05488">
    <property type="entry name" value="PAAR_motif"/>
    <property type="match status" value="1"/>
</dbReference>
<evidence type="ECO:0000313" key="2">
    <source>
        <dbReference type="Proteomes" id="UP000256763"/>
    </source>
</evidence>
<dbReference type="EMBL" id="NFZW01000001">
    <property type="protein sequence ID" value="RFA39393.1"/>
    <property type="molecule type" value="Genomic_DNA"/>
</dbReference>
<comment type="caution">
    <text evidence="1">The sequence shown here is derived from an EMBL/GenBank/DDBJ whole genome shotgun (WGS) entry which is preliminary data.</text>
</comment>
<evidence type="ECO:0000313" key="1">
    <source>
        <dbReference type="EMBL" id="RFA39393.1"/>
    </source>
</evidence>
<gene>
    <name evidence="1" type="ORF">CAL65_00895</name>
</gene>
<proteinExistence type="predicted"/>
<sequence length="95" mass="9421">MPAVSRVGDICTGEGCFPPRKSTSGSGDVTINGKAALRVGDAFEEHACGNSAHESALAEGSSTVFVNRLPLGRIGDPIACGSAVAQGSTNVFAGG</sequence>
<keyword evidence="2" id="KW-1185">Reference proteome</keyword>
<accession>A0A3E0X166</accession>
<protein>
    <submittedName>
        <fullName evidence="1">PaaR repeat-containing protein</fullName>
    </submittedName>
</protein>
<dbReference type="RefSeq" id="WP_116300650.1">
    <property type="nucleotide sequence ID" value="NZ_NFZV01000001.1"/>
</dbReference>
<dbReference type="Proteomes" id="UP000256763">
    <property type="component" value="Unassembled WGS sequence"/>
</dbReference>
<dbReference type="AlphaFoldDB" id="A0A3E0X166"/>
<dbReference type="Gene3D" id="2.60.200.60">
    <property type="match status" value="1"/>
</dbReference>
<reference evidence="2" key="1">
    <citation type="submission" date="2017-05" db="EMBL/GenBank/DDBJ databases">
        <authorList>
            <person name="Sharma S."/>
            <person name="Sidhu C."/>
            <person name="Pinnaka A.K."/>
        </authorList>
    </citation>
    <scope>NUCLEOTIDE SEQUENCE [LARGE SCALE GENOMIC DNA]</scope>
    <source>
        <strain evidence="2">AK93</strain>
    </source>
</reference>
<name>A0A3E0X166_9GAMM</name>
<dbReference type="CDD" id="cd14737">
    <property type="entry name" value="PAAR_1"/>
    <property type="match status" value="1"/>
</dbReference>
<dbReference type="InterPro" id="IPR008727">
    <property type="entry name" value="PAAR_motif"/>
</dbReference>